<dbReference type="Gene3D" id="1.10.287.130">
    <property type="match status" value="1"/>
</dbReference>
<accession>A0ABY1QNR6</accession>
<evidence type="ECO:0000256" key="10">
    <source>
        <dbReference type="SAM" id="MobiDB-lite"/>
    </source>
</evidence>
<dbReference type="PROSITE" id="PS50109">
    <property type="entry name" value="HIS_KIN"/>
    <property type="match status" value="1"/>
</dbReference>
<dbReference type="RefSeq" id="WP_283444450.1">
    <property type="nucleotide sequence ID" value="NZ_FXUL01000021.1"/>
</dbReference>
<gene>
    <name evidence="13" type="ORF">SAMN06295970_12115</name>
</gene>
<evidence type="ECO:0000256" key="3">
    <source>
        <dbReference type="ARBA" id="ARBA00012438"/>
    </source>
</evidence>
<dbReference type="EC" id="2.7.13.3" evidence="3"/>
<keyword evidence="5" id="KW-0597">Phosphoprotein</keyword>
<dbReference type="GO" id="GO:0016301">
    <property type="term" value="F:kinase activity"/>
    <property type="evidence" value="ECO:0007669"/>
    <property type="project" value="UniProtKB-KW"/>
</dbReference>
<sequence length="454" mass="49297">MAVRTASNSHGGGSGGERPDTVTRRAASVEHAASRINMVQLIQLRWFAVVGQISTIAFVNVGLRIPLPTAQMLMVLACLVAFNLGSQLRWQEGSPVSNRELVLALLVDIASLTALLYFSGGASNPFAFLYLLQVILSALLLEVWSTWTMVALTSACLAGLSIWSRPLTLPPGNDIGYFSLYVQGMIICFILNASLLVVFITRINANLRTADALLADLRQRAAEEEHIVRMGLLASGAAHELGTPLATLSVILGDWRRMPEFRKNPELTDEITEMETQLQRCKAIVSGILLSSGEARGESSVRTTIRTFLDQLAGEWRASRPVHEFEYRNRLLQDLPVVFDSTLKQMIFNVLDNALEASPDWVALEAGRDDDTLVLTVTDAGPGFSPDMLANFGKPYHSTKDKPGHGLGLFLVVNVSRTLGGTVSASNREEGGTRVRLTLPLAALTLVEGDEDAG</sequence>
<feature type="transmembrane region" description="Helical" evidence="11">
    <location>
        <begin position="44"/>
        <end position="63"/>
    </location>
</feature>
<evidence type="ECO:0000256" key="5">
    <source>
        <dbReference type="ARBA" id="ARBA00022553"/>
    </source>
</evidence>
<dbReference type="SUPFAM" id="SSF55874">
    <property type="entry name" value="ATPase domain of HSP90 chaperone/DNA topoisomerase II/histidine kinase"/>
    <property type="match status" value="1"/>
</dbReference>
<keyword evidence="8 13" id="KW-0418">Kinase</keyword>
<evidence type="ECO:0000256" key="8">
    <source>
        <dbReference type="ARBA" id="ARBA00022777"/>
    </source>
</evidence>
<dbReference type="Proteomes" id="UP001158049">
    <property type="component" value="Unassembled WGS sequence"/>
</dbReference>
<dbReference type="InterPro" id="IPR003661">
    <property type="entry name" value="HisK_dim/P_dom"/>
</dbReference>
<dbReference type="Pfam" id="PF25323">
    <property type="entry name" value="6TM_PilS"/>
    <property type="match status" value="1"/>
</dbReference>
<evidence type="ECO:0000313" key="14">
    <source>
        <dbReference type="Proteomes" id="UP001158049"/>
    </source>
</evidence>
<evidence type="ECO:0000256" key="1">
    <source>
        <dbReference type="ARBA" id="ARBA00000085"/>
    </source>
</evidence>
<reference evidence="13 14" key="1">
    <citation type="submission" date="2017-05" db="EMBL/GenBank/DDBJ databases">
        <authorList>
            <person name="Varghese N."/>
            <person name="Submissions S."/>
        </authorList>
    </citation>
    <scope>NUCLEOTIDE SEQUENCE [LARGE SCALE GENOMIC DNA]</scope>
    <source>
        <strain evidence="13 14">DSM 26001</strain>
    </source>
</reference>
<dbReference type="InterPro" id="IPR036890">
    <property type="entry name" value="HATPase_C_sf"/>
</dbReference>
<dbReference type="InterPro" id="IPR005467">
    <property type="entry name" value="His_kinase_dom"/>
</dbReference>
<dbReference type="InterPro" id="IPR050980">
    <property type="entry name" value="2C_sensor_his_kinase"/>
</dbReference>
<evidence type="ECO:0000256" key="9">
    <source>
        <dbReference type="ARBA" id="ARBA00022840"/>
    </source>
</evidence>
<dbReference type="PANTHER" id="PTHR44936:SF10">
    <property type="entry name" value="SENSOR PROTEIN RSTB"/>
    <property type="match status" value="1"/>
</dbReference>
<dbReference type="InterPro" id="IPR004358">
    <property type="entry name" value="Sig_transdc_His_kin-like_C"/>
</dbReference>
<evidence type="ECO:0000256" key="2">
    <source>
        <dbReference type="ARBA" id="ARBA00004651"/>
    </source>
</evidence>
<protein>
    <recommendedName>
        <fullName evidence="3">histidine kinase</fullName>
        <ecNumber evidence="3">2.7.13.3</ecNumber>
    </recommendedName>
</protein>
<evidence type="ECO:0000313" key="13">
    <source>
        <dbReference type="EMBL" id="SMP74567.1"/>
    </source>
</evidence>
<keyword evidence="14" id="KW-1185">Reference proteome</keyword>
<feature type="region of interest" description="Disordered" evidence="10">
    <location>
        <begin position="1"/>
        <end position="24"/>
    </location>
</feature>
<comment type="caution">
    <text evidence="13">The sequence shown here is derived from an EMBL/GenBank/DDBJ whole genome shotgun (WGS) entry which is preliminary data.</text>
</comment>
<keyword evidence="11" id="KW-0812">Transmembrane</keyword>
<feature type="domain" description="Histidine kinase" evidence="12">
    <location>
        <begin position="236"/>
        <end position="443"/>
    </location>
</feature>
<dbReference type="Gene3D" id="3.30.565.10">
    <property type="entry name" value="Histidine kinase-like ATPase, C-terminal domain"/>
    <property type="match status" value="1"/>
</dbReference>
<feature type="transmembrane region" description="Helical" evidence="11">
    <location>
        <begin position="146"/>
        <end position="163"/>
    </location>
</feature>
<evidence type="ECO:0000259" key="12">
    <source>
        <dbReference type="PROSITE" id="PS50109"/>
    </source>
</evidence>
<keyword evidence="11" id="KW-1133">Transmembrane helix</keyword>
<dbReference type="CDD" id="cd00082">
    <property type="entry name" value="HisKA"/>
    <property type="match status" value="1"/>
</dbReference>
<keyword evidence="11" id="KW-0472">Membrane</keyword>
<evidence type="ECO:0000256" key="4">
    <source>
        <dbReference type="ARBA" id="ARBA00022475"/>
    </source>
</evidence>
<keyword evidence="6" id="KW-0808">Transferase</keyword>
<comment type="subcellular location">
    <subcellularLocation>
        <location evidence="2">Cell membrane</location>
        <topology evidence="2">Multi-pass membrane protein</topology>
    </subcellularLocation>
</comment>
<dbReference type="SMART" id="SM00387">
    <property type="entry name" value="HATPase_c"/>
    <property type="match status" value="1"/>
</dbReference>
<evidence type="ECO:0000256" key="6">
    <source>
        <dbReference type="ARBA" id="ARBA00022679"/>
    </source>
</evidence>
<dbReference type="SUPFAM" id="SSF47384">
    <property type="entry name" value="Homodimeric domain of signal transducing histidine kinase"/>
    <property type="match status" value="1"/>
</dbReference>
<name>A0ABY1QNR6_9BURK</name>
<keyword evidence="4" id="KW-1003">Cell membrane</keyword>
<feature type="transmembrane region" description="Helical" evidence="11">
    <location>
        <begin position="69"/>
        <end position="89"/>
    </location>
</feature>
<evidence type="ECO:0000256" key="11">
    <source>
        <dbReference type="SAM" id="Phobius"/>
    </source>
</evidence>
<dbReference type="InterPro" id="IPR003594">
    <property type="entry name" value="HATPase_dom"/>
</dbReference>
<keyword evidence="7" id="KW-0547">Nucleotide-binding</keyword>
<proteinExistence type="predicted"/>
<organism evidence="13 14">
    <name type="scientific">Noviherbaspirillum suwonense</name>
    <dbReference type="NCBI Taxonomy" id="1224511"/>
    <lineage>
        <taxon>Bacteria</taxon>
        <taxon>Pseudomonadati</taxon>
        <taxon>Pseudomonadota</taxon>
        <taxon>Betaproteobacteria</taxon>
        <taxon>Burkholderiales</taxon>
        <taxon>Oxalobacteraceae</taxon>
        <taxon>Noviherbaspirillum</taxon>
    </lineage>
</organism>
<dbReference type="EMBL" id="FXUL01000021">
    <property type="protein sequence ID" value="SMP74567.1"/>
    <property type="molecule type" value="Genomic_DNA"/>
</dbReference>
<feature type="transmembrane region" description="Helical" evidence="11">
    <location>
        <begin position="101"/>
        <end position="119"/>
    </location>
</feature>
<dbReference type="PRINTS" id="PR00344">
    <property type="entry name" value="BCTRLSENSOR"/>
</dbReference>
<comment type="catalytic activity">
    <reaction evidence="1">
        <text>ATP + protein L-histidine = ADP + protein N-phospho-L-histidine.</text>
        <dbReference type="EC" id="2.7.13.3"/>
    </reaction>
</comment>
<dbReference type="InterPro" id="IPR036097">
    <property type="entry name" value="HisK_dim/P_sf"/>
</dbReference>
<evidence type="ECO:0000256" key="7">
    <source>
        <dbReference type="ARBA" id="ARBA00022741"/>
    </source>
</evidence>
<feature type="transmembrane region" description="Helical" evidence="11">
    <location>
        <begin position="175"/>
        <end position="200"/>
    </location>
</feature>
<keyword evidence="9" id="KW-0067">ATP-binding</keyword>
<dbReference type="PANTHER" id="PTHR44936">
    <property type="entry name" value="SENSOR PROTEIN CREC"/>
    <property type="match status" value="1"/>
</dbReference>
<dbReference type="Pfam" id="PF02518">
    <property type="entry name" value="HATPase_c"/>
    <property type="match status" value="1"/>
</dbReference>